<comment type="caution">
    <text evidence="1">The sequence shown here is derived from an EMBL/GenBank/DDBJ whole genome shotgun (WGS) entry which is preliminary data.</text>
</comment>
<dbReference type="EMBL" id="JAPFFI010000018">
    <property type="protein sequence ID" value="KAJ6349254.1"/>
    <property type="molecule type" value="Genomic_DNA"/>
</dbReference>
<evidence type="ECO:0000313" key="1">
    <source>
        <dbReference type="EMBL" id="KAJ6349254.1"/>
    </source>
</evidence>
<dbReference type="Proteomes" id="UP001141253">
    <property type="component" value="Chromosome 19"/>
</dbReference>
<name>A0ABQ9ALV2_9ROSI</name>
<evidence type="ECO:0000313" key="2">
    <source>
        <dbReference type="Proteomes" id="UP001141253"/>
    </source>
</evidence>
<accession>A0ABQ9ALV2</accession>
<reference evidence="1" key="1">
    <citation type="submission" date="2022-10" db="EMBL/GenBank/DDBJ databases">
        <authorList>
            <person name="Hyden B.L."/>
            <person name="Feng K."/>
            <person name="Yates T."/>
            <person name="Jawdy S."/>
            <person name="Smart L.B."/>
            <person name="Muchero W."/>
        </authorList>
    </citation>
    <scope>NUCLEOTIDE SEQUENCE</scope>
    <source>
        <tissue evidence="1">Shoot tip</tissue>
    </source>
</reference>
<proteinExistence type="predicted"/>
<organism evidence="1 2">
    <name type="scientific">Salix suchowensis</name>
    <dbReference type="NCBI Taxonomy" id="1278906"/>
    <lineage>
        <taxon>Eukaryota</taxon>
        <taxon>Viridiplantae</taxon>
        <taxon>Streptophyta</taxon>
        <taxon>Embryophyta</taxon>
        <taxon>Tracheophyta</taxon>
        <taxon>Spermatophyta</taxon>
        <taxon>Magnoliopsida</taxon>
        <taxon>eudicotyledons</taxon>
        <taxon>Gunneridae</taxon>
        <taxon>Pentapetalae</taxon>
        <taxon>rosids</taxon>
        <taxon>fabids</taxon>
        <taxon>Malpighiales</taxon>
        <taxon>Salicaceae</taxon>
        <taxon>Saliceae</taxon>
        <taxon>Salix</taxon>
    </lineage>
</organism>
<reference evidence="1" key="2">
    <citation type="journal article" date="2023" name="Int. J. Mol. Sci.">
        <title>De Novo Assembly and Annotation of 11 Diverse Shrub Willow (Salix) Genomes Reveals Novel Gene Organization in Sex-Linked Regions.</title>
        <authorList>
            <person name="Hyden B."/>
            <person name="Feng K."/>
            <person name="Yates T.B."/>
            <person name="Jawdy S."/>
            <person name="Cereghino C."/>
            <person name="Smart L.B."/>
            <person name="Muchero W."/>
        </authorList>
    </citation>
    <scope>NUCLEOTIDE SEQUENCE</scope>
    <source>
        <tissue evidence="1">Shoot tip</tissue>
    </source>
</reference>
<sequence>MANAFKTQPHAKIGMSMCFGMQFILPKL</sequence>
<protein>
    <submittedName>
        <fullName evidence="1">Uncharacterized protein</fullName>
    </submittedName>
</protein>
<gene>
    <name evidence="1" type="ORF">OIU77_006774</name>
</gene>
<keyword evidence="2" id="KW-1185">Reference proteome</keyword>